<evidence type="ECO:0000313" key="2">
    <source>
        <dbReference type="EMBL" id="VFK22884.1"/>
    </source>
</evidence>
<dbReference type="GO" id="GO:0016779">
    <property type="term" value="F:nucleotidyltransferase activity"/>
    <property type="evidence" value="ECO:0007669"/>
    <property type="project" value="InterPro"/>
</dbReference>
<dbReference type="SUPFAM" id="SSF81301">
    <property type="entry name" value="Nucleotidyltransferase"/>
    <property type="match status" value="1"/>
</dbReference>
<dbReference type="Pfam" id="PF01909">
    <property type="entry name" value="NTP_transf_2"/>
    <property type="match status" value="1"/>
</dbReference>
<dbReference type="AlphaFoldDB" id="A0A450X0Q1"/>
<dbReference type="InterPro" id="IPR043519">
    <property type="entry name" value="NT_sf"/>
</dbReference>
<dbReference type="Gene3D" id="3.30.460.10">
    <property type="entry name" value="Beta Polymerase, domain 2"/>
    <property type="match status" value="1"/>
</dbReference>
<dbReference type="InterPro" id="IPR002934">
    <property type="entry name" value="Polymerase_NTP_transf_dom"/>
</dbReference>
<organism evidence="2">
    <name type="scientific">Candidatus Kentrum sp. MB</name>
    <dbReference type="NCBI Taxonomy" id="2138164"/>
    <lineage>
        <taxon>Bacteria</taxon>
        <taxon>Pseudomonadati</taxon>
        <taxon>Pseudomonadota</taxon>
        <taxon>Gammaproteobacteria</taxon>
        <taxon>Candidatus Kentrum</taxon>
    </lineage>
</organism>
<reference evidence="2" key="1">
    <citation type="submission" date="2019-02" db="EMBL/GenBank/DDBJ databases">
        <authorList>
            <person name="Gruber-Vodicka R. H."/>
            <person name="Seah K. B. B."/>
        </authorList>
    </citation>
    <scope>NUCLEOTIDE SEQUENCE</scope>
    <source>
        <strain evidence="2">BECK_BZ197</strain>
    </source>
</reference>
<evidence type="ECO:0000259" key="1">
    <source>
        <dbReference type="Pfam" id="PF01909"/>
    </source>
</evidence>
<proteinExistence type="predicted"/>
<gene>
    <name evidence="2" type="ORF">BECKMB1821G_GA0114241_100328</name>
</gene>
<sequence length="71" mass="8067">MQQSEAPHANQRVKPWDEIVHRLMEGLAPEKVILFGSHAWGKPTPDSDVDLLVIISHSALARYRFRPTGHK</sequence>
<name>A0A450X0Q1_9GAMM</name>
<dbReference type="CDD" id="cd05403">
    <property type="entry name" value="NT_KNTase_like"/>
    <property type="match status" value="1"/>
</dbReference>
<dbReference type="EMBL" id="CAADFO010000003">
    <property type="protein sequence ID" value="VFK22884.1"/>
    <property type="molecule type" value="Genomic_DNA"/>
</dbReference>
<accession>A0A450X0Q1</accession>
<feature type="domain" description="Polymerase nucleotidyl transferase" evidence="1">
    <location>
        <begin position="29"/>
        <end position="58"/>
    </location>
</feature>
<protein>
    <submittedName>
        <fullName evidence="2">Nucleotidyltransferase domain-containing protein</fullName>
    </submittedName>
</protein>
<keyword evidence="2" id="KW-0808">Transferase</keyword>